<reference evidence="2 3" key="1">
    <citation type="submission" date="2014-04" db="EMBL/GenBank/DDBJ databases">
        <authorList>
            <consortium name="DOE Joint Genome Institute"/>
            <person name="Kuo A."/>
            <person name="Zuccaro A."/>
            <person name="Kohler A."/>
            <person name="Nagy L.G."/>
            <person name="Floudas D."/>
            <person name="Copeland A."/>
            <person name="Barry K.W."/>
            <person name="Cichocki N."/>
            <person name="Veneault-Fourrey C."/>
            <person name="LaButti K."/>
            <person name="Lindquist E.A."/>
            <person name="Lipzen A."/>
            <person name="Lundell T."/>
            <person name="Morin E."/>
            <person name="Murat C."/>
            <person name="Sun H."/>
            <person name="Tunlid A."/>
            <person name="Henrissat B."/>
            <person name="Grigoriev I.V."/>
            <person name="Hibbett D.S."/>
            <person name="Martin F."/>
            <person name="Nordberg H.P."/>
            <person name="Cantor M.N."/>
            <person name="Hua S.X."/>
        </authorList>
    </citation>
    <scope>NUCLEOTIDE SEQUENCE [LARGE SCALE GENOMIC DNA]</scope>
    <source>
        <strain evidence="2 3">MAFF 305830</strain>
    </source>
</reference>
<proteinExistence type="predicted"/>
<organism evidence="2 3">
    <name type="scientific">Serendipita vermifera MAFF 305830</name>
    <dbReference type="NCBI Taxonomy" id="933852"/>
    <lineage>
        <taxon>Eukaryota</taxon>
        <taxon>Fungi</taxon>
        <taxon>Dikarya</taxon>
        <taxon>Basidiomycota</taxon>
        <taxon>Agaricomycotina</taxon>
        <taxon>Agaricomycetes</taxon>
        <taxon>Sebacinales</taxon>
        <taxon>Serendipitaceae</taxon>
        <taxon>Serendipita</taxon>
    </lineage>
</organism>
<sequence length="89" mass="9923">MLVGPDGKLCTRWRYFEFDQGKPVDDHLNLALAKAMGHPTPMLETLVLKNMLKVSSRSLFVNVASHPSPISQMSKMPPLDGRSTAFPRN</sequence>
<dbReference type="AlphaFoldDB" id="A0A0C3AHI4"/>
<dbReference type="Proteomes" id="UP000054097">
    <property type="component" value="Unassembled WGS sequence"/>
</dbReference>
<evidence type="ECO:0000313" key="3">
    <source>
        <dbReference type="Proteomes" id="UP000054097"/>
    </source>
</evidence>
<keyword evidence="3" id="KW-1185">Reference proteome</keyword>
<accession>A0A0C3AHI4</accession>
<evidence type="ECO:0000313" key="2">
    <source>
        <dbReference type="EMBL" id="KIM19554.1"/>
    </source>
</evidence>
<dbReference type="EMBL" id="KN824628">
    <property type="protein sequence ID" value="KIM19554.1"/>
    <property type="molecule type" value="Genomic_DNA"/>
</dbReference>
<gene>
    <name evidence="2" type="ORF">M408DRAFT_31117</name>
</gene>
<protein>
    <submittedName>
        <fullName evidence="2">Uncharacterized protein</fullName>
    </submittedName>
</protein>
<reference evidence="3" key="2">
    <citation type="submission" date="2015-01" db="EMBL/GenBank/DDBJ databases">
        <title>Evolutionary Origins and Diversification of the Mycorrhizal Mutualists.</title>
        <authorList>
            <consortium name="DOE Joint Genome Institute"/>
            <consortium name="Mycorrhizal Genomics Consortium"/>
            <person name="Kohler A."/>
            <person name="Kuo A."/>
            <person name="Nagy L.G."/>
            <person name="Floudas D."/>
            <person name="Copeland A."/>
            <person name="Barry K.W."/>
            <person name="Cichocki N."/>
            <person name="Veneault-Fourrey C."/>
            <person name="LaButti K."/>
            <person name="Lindquist E.A."/>
            <person name="Lipzen A."/>
            <person name="Lundell T."/>
            <person name="Morin E."/>
            <person name="Murat C."/>
            <person name="Riley R."/>
            <person name="Ohm R."/>
            <person name="Sun H."/>
            <person name="Tunlid A."/>
            <person name="Henrissat B."/>
            <person name="Grigoriev I.V."/>
            <person name="Hibbett D.S."/>
            <person name="Martin F."/>
        </authorList>
    </citation>
    <scope>NUCLEOTIDE SEQUENCE [LARGE SCALE GENOMIC DNA]</scope>
    <source>
        <strain evidence="3">MAFF 305830</strain>
    </source>
</reference>
<feature type="region of interest" description="Disordered" evidence="1">
    <location>
        <begin position="68"/>
        <end position="89"/>
    </location>
</feature>
<name>A0A0C3AHI4_SERVB</name>
<dbReference type="HOGENOM" id="CLU_2456178_0_0_1"/>
<evidence type="ECO:0000256" key="1">
    <source>
        <dbReference type="SAM" id="MobiDB-lite"/>
    </source>
</evidence>